<dbReference type="PANTHER" id="PTHR10039">
    <property type="entry name" value="AMELOGENIN"/>
    <property type="match status" value="1"/>
</dbReference>
<dbReference type="InterPro" id="IPR007111">
    <property type="entry name" value="NACHT_NTPase"/>
</dbReference>
<evidence type="ECO:0000259" key="3">
    <source>
        <dbReference type="PROSITE" id="PS50837"/>
    </source>
</evidence>
<keyword evidence="1" id="KW-0677">Repeat</keyword>
<dbReference type="Pfam" id="PF24883">
    <property type="entry name" value="NPHP3_N"/>
    <property type="match status" value="1"/>
</dbReference>
<dbReference type="PANTHER" id="PTHR10039:SF16">
    <property type="entry name" value="GPI INOSITOL-DEACYLASE"/>
    <property type="match status" value="1"/>
</dbReference>
<evidence type="ECO:0000313" key="5">
    <source>
        <dbReference type="Proteomes" id="UP000663843"/>
    </source>
</evidence>
<feature type="compositionally biased region" description="Low complexity" evidence="2">
    <location>
        <begin position="30"/>
        <end position="45"/>
    </location>
</feature>
<accession>A0A8H3DA60</accession>
<organism evidence="4 5">
    <name type="scientific">Rhizoctonia solani</name>
    <dbReference type="NCBI Taxonomy" id="456999"/>
    <lineage>
        <taxon>Eukaryota</taxon>
        <taxon>Fungi</taxon>
        <taxon>Dikarya</taxon>
        <taxon>Basidiomycota</taxon>
        <taxon>Agaricomycotina</taxon>
        <taxon>Agaricomycetes</taxon>
        <taxon>Cantharellales</taxon>
        <taxon>Ceratobasidiaceae</taxon>
        <taxon>Rhizoctonia</taxon>
    </lineage>
</organism>
<feature type="region of interest" description="Disordered" evidence="2">
    <location>
        <begin position="1"/>
        <end position="101"/>
    </location>
</feature>
<dbReference type="Gene3D" id="3.40.50.300">
    <property type="entry name" value="P-loop containing nucleotide triphosphate hydrolases"/>
    <property type="match status" value="1"/>
</dbReference>
<feature type="compositionally biased region" description="Low complexity" evidence="2">
    <location>
        <begin position="67"/>
        <end position="83"/>
    </location>
</feature>
<dbReference type="InterPro" id="IPR027417">
    <property type="entry name" value="P-loop_NTPase"/>
</dbReference>
<evidence type="ECO:0000313" key="4">
    <source>
        <dbReference type="EMBL" id="CAE6521510.1"/>
    </source>
</evidence>
<gene>
    <name evidence="4" type="ORF">RDB_LOCUS166000</name>
</gene>
<evidence type="ECO:0000256" key="1">
    <source>
        <dbReference type="ARBA" id="ARBA00022737"/>
    </source>
</evidence>
<dbReference type="EMBL" id="CAJMWT010006951">
    <property type="protein sequence ID" value="CAE6521510.1"/>
    <property type="molecule type" value="Genomic_DNA"/>
</dbReference>
<protein>
    <recommendedName>
        <fullName evidence="3">NACHT domain-containing protein</fullName>
    </recommendedName>
</protein>
<dbReference type="SUPFAM" id="SSF52540">
    <property type="entry name" value="P-loop containing nucleoside triphosphate hydrolases"/>
    <property type="match status" value="1"/>
</dbReference>
<sequence length="709" mass="78690">MPSQSSGSKRPLFDNSLHPGEWRNKRSRSGSRSGSPSASGATTPGDGYSHSSAQPNPGSRSPSLMRHPGPSAPSHGSPATTPCTPAPPNATHQASVATSTRNSTGTAWTGLEQVLQVLRVSTKICPPLSSVVSDLASCLPIFEAAARNRADYDDMATGLKSMVDLLIRHLSDAPSEEILDALTGIAETIRKEIESINMYKSRSLPHRMFGPSNADDDLIRRYRRIEQLFRQLHGEASLGTWSAVNELLVDKRLENLRATNLARFNSELSTEVSRRGCTKDTRTKILDDSIAWSENPDLAKIYWMNGMAGTGKTTIAYSFCERLEAGKQLAASFFCTRASPECRDAKRIIPTIAYQLARRLTPFRYSLCQQLKKDPDISTSQLSYQFDSLLKKPLLAAKDKLSNNLVIVVDALDECSDTHIVELFLDLLFRSVTELPIKFFVTSRPEPSIRDRMMPESARSRSILYLHEIELSLVQADIELYLRDELASIAPADEDIVELAEHAGNLFIYAATAVRYIRPVGKRVKSNARLKAILAISAESTKKLSAIDALYTAILTAAINDQELEVEDQDQVRLVLWTAICACEPILIHTLSILSGLDDKESTIVALESLRYVLHVSEHSELVTTLHASFPDYMLTRERSGDFYCDKAAHSQLLAEQCFTVMKTQLRFNICCIQSSFVPNDQIPGLGEQISTKISKELFYACRFWVDHL</sequence>
<dbReference type="Proteomes" id="UP000663843">
    <property type="component" value="Unassembled WGS sequence"/>
</dbReference>
<evidence type="ECO:0000256" key="2">
    <source>
        <dbReference type="SAM" id="MobiDB-lite"/>
    </source>
</evidence>
<feature type="compositionally biased region" description="Polar residues" evidence="2">
    <location>
        <begin position="92"/>
        <end position="101"/>
    </location>
</feature>
<dbReference type="AlphaFoldDB" id="A0A8H3DA60"/>
<feature type="compositionally biased region" description="Polar residues" evidence="2">
    <location>
        <begin position="49"/>
        <end position="62"/>
    </location>
</feature>
<reference evidence="4" key="1">
    <citation type="submission" date="2021-01" db="EMBL/GenBank/DDBJ databases">
        <authorList>
            <person name="Kaushik A."/>
        </authorList>
    </citation>
    <scope>NUCLEOTIDE SEQUENCE</scope>
    <source>
        <strain evidence="4">AG2-2IIIB</strain>
    </source>
</reference>
<name>A0A8H3DA60_9AGAM</name>
<feature type="domain" description="NACHT" evidence="3">
    <location>
        <begin position="300"/>
        <end position="445"/>
    </location>
</feature>
<dbReference type="PROSITE" id="PS50837">
    <property type="entry name" value="NACHT"/>
    <property type="match status" value="1"/>
</dbReference>
<dbReference type="InterPro" id="IPR056884">
    <property type="entry name" value="NPHP3-like_N"/>
</dbReference>
<comment type="caution">
    <text evidence="4">The sequence shown here is derived from an EMBL/GenBank/DDBJ whole genome shotgun (WGS) entry which is preliminary data.</text>
</comment>
<proteinExistence type="predicted"/>